<keyword evidence="2" id="KW-1185">Reference proteome</keyword>
<name>A0ABQ9VK86_SAGOE</name>
<protein>
    <submittedName>
        <fullName evidence="1">Uncharacterized protein</fullName>
    </submittedName>
</protein>
<feature type="non-terminal residue" evidence="1">
    <location>
        <position position="82"/>
    </location>
</feature>
<evidence type="ECO:0000313" key="2">
    <source>
        <dbReference type="Proteomes" id="UP001266305"/>
    </source>
</evidence>
<evidence type="ECO:0000313" key="1">
    <source>
        <dbReference type="EMBL" id="KAK2109566.1"/>
    </source>
</evidence>
<gene>
    <name evidence="1" type="ORF">P7K49_009312</name>
</gene>
<comment type="caution">
    <text evidence="1">The sequence shown here is derived from an EMBL/GenBank/DDBJ whole genome shotgun (WGS) entry which is preliminary data.</text>
</comment>
<proteinExistence type="predicted"/>
<dbReference type="EMBL" id="JASSZA010000005">
    <property type="protein sequence ID" value="KAK2109566.1"/>
    <property type="molecule type" value="Genomic_DNA"/>
</dbReference>
<organism evidence="1 2">
    <name type="scientific">Saguinus oedipus</name>
    <name type="common">Cotton-top tamarin</name>
    <name type="synonym">Oedipomidas oedipus</name>
    <dbReference type="NCBI Taxonomy" id="9490"/>
    <lineage>
        <taxon>Eukaryota</taxon>
        <taxon>Metazoa</taxon>
        <taxon>Chordata</taxon>
        <taxon>Craniata</taxon>
        <taxon>Vertebrata</taxon>
        <taxon>Euteleostomi</taxon>
        <taxon>Mammalia</taxon>
        <taxon>Eutheria</taxon>
        <taxon>Euarchontoglires</taxon>
        <taxon>Primates</taxon>
        <taxon>Haplorrhini</taxon>
        <taxon>Platyrrhini</taxon>
        <taxon>Cebidae</taxon>
        <taxon>Callitrichinae</taxon>
        <taxon>Saguinus</taxon>
    </lineage>
</organism>
<accession>A0ABQ9VK86</accession>
<sequence>LLLHFGGKKRISVLSSGHQFSSVMMEVQTQEGSWYQTVHSSQFQLTMFLGTISQEYETRENLQNLKYGEKDGKQAICDLSKS</sequence>
<feature type="non-terminal residue" evidence="1">
    <location>
        <position position="1"/>
    </location>
</feature>
<reference evidence="1 2" key="1">
    <citation type="submission" date="2023-05" db="EMBL/GenBank/DDBJ databases">
        <title>B98-5 Cell Line De Novo Hybrid Assembly: An Optical Mapping Approach.</title>
        <authorList>
            <person name="Kananen K."/>
            <person name="Auerbach J.A."/>
            <person name="Kautto E."/>
            <person name="Blachly J.S."/>
        </authorList>
    </citation>
    <scope>NUCLEOTIDE SEQUENCE [LARGE SCALE GENOMIC DNA]</scope>
    <source>
        <strain evidence="1">B95-8</strain>
        <tissue evidence="1">Cell line</tissue>
    </source>
</reference>
<dbReference type="Proteomes" id="UP001266305">
    <property type="component" value="Unassembled WGS sequence"/>
</dbReference>